<keyword evidence="3" id="KW-1185">Reference proteome</keyword>
<reference evidence="2" key="1">
    <citation type="journal article" date="2022" name="Int. J. Mol. Sci.">
        <title>Draft Genome of Tanacetum Coccineum: Genomic Comparison of Closely Related Tanacetum-Family Plants.</title>
        <authorList>
            <person name="Yamashiro T."/>
            <person name="Shiraishi A."/>
            <person name="Nakayama K."/>
            <person name="Satake H."/>
        </authorList>
    </citation>
    <scope>NUCLEOTIDE SEQUENCE</scope>
</reference>
<comment type="caution">
    <text evidence="2">The sequence shown here is derived from an EMBL/GenBank/DDBJ whole genome shotgun (WGS) entry which is preliminary data.</text>
</comment>
<evidence type="ECO:0000313" key="2">
    <source>
        <dbReference type="EMBL" id="GJT59693.1"/>
    </source>
</evidence>
<protein>
    <submittedName>
        <fullName evidence="2">RNA-directed DNA polymerase</fullName>
    </submittedName>
</protein>
<dbReference type="InterPro" id="IPR013103">
    <property type="entry name" value="RVT_2"/>
</dbReference>
<sequence length="356" mass="40717">MANTRSEVQAQMRRIFLDGYGVLDVRISFFIFLRLSSKMRQPGHDDTHPATLESGLRRSQISSKLPARLNDFVLDSKVKYGLNRFANHFVRSLENFCFVSNLNKSVEPSSFEEAANDANWISAMNDEMCALYENNTWVMVDLSIRRKPIGCKWVFRIKYKSSGEIERYKARLVAKGFSQKEGIDYAETFSLVKIGIIRCLLSLAVQNDWKKFQLDINNAFLYGNLDEEVYMVSILGFCKDGDNKVCRLKKNLYGLKQTPGQWNHVLSEALIEVGFEPSKNDHSLFLINKGTISIFVLVYMGDLVITGNDLSEIEKFKSFLKNKFKIKDLGELKYFLGIEVLKTKKGLCLNQSGNIV</sequence>
<dbReference type="SUPFAM" id="SSF56672">
    <property type="entry name" value="DNA/RNA polymerases"/>
    <property type="match status" value="1"/>
</dbReference>
<dbReference type="EMBL" id="BQNB010017131">
    <property type="protein sequence ID" value="GJT59693.1"/>
    <property type="molecule type" value="Genomic_DNA"/>
</dbReference>
<name>A0ABQ5F9V2_9ASTR</name>
<dbReference type="Proteomes" id="UP001151760">
    <property type="component" value="Unassembled WGS sequence"/>
</dbReference>
<gene>
    <name evidence="2" type="ORF">Tco_1003226</name>
</gene>
<keyword evidence="2" id="KW-0808">Transferase</keyword>
<accession>A0ABQ5F9V2</accession>
<evidence type="ECO:0000313" key="3">
    <source>
        <dbReference type="Proteomes" id="UP001151760"/>
    </source>
</evidence>
<proteinExistence type="predicted"/>
<feature type="domain" description="Reverse transcriptase Ty1/copia-type" evidence="1">
    <location>
        <begin position="134"/>
        <end position="351"/>
    </location>
</feature>
<reference evidence="2" key="2">
    <citation type="submission" date="2022-01" db="EMBL/GenBank/DDBJ databases">
        <authorList>
            <person name="Yamashiro T."/>
            <person name="Shiraishi A."/>
            <person name="Satake H."/>
            <person name="Nakayama K."/>
        </authorList>
    </citation>
    <scope>NUCLEOTIDE SEQUENCE</scope>
</reference>
<dbReference type="GO" id="GO:0003964">
    <property type="term" value="F:RNA-directed DNA polymerase activity"/>
    <property type="evidence" value="ECO:0007669"/>
    <property type="project" value="UniProtKB-KW"/>
</dbReference>
<dbReference type="Pfam" id="PF07727">
    <property type="entry name" value="RVT_2"/>
    <property type="match status" value="1"/>
</dbReference>
<dbReference type="InterPro" id="IPR043502">
    <property type="entry name" value="DNA/RNA_pol_sf"/>
</dbReference>
<keyword evidence="2" id="KW-0548">Nucleotidyltransferase</keyword>
<keyword evidence="2" id="KW-0695">RNA-directed DNA polymerase</keyword>
<evidence type="ECO:0000259" key="1">
    <source>
        <dbReference type="Pfam" id="PF07727"/>
    </source>
</evidence>
<organism evidence="2 3">
    <name type="scientific">Tanacetum coccineum</name>
    <dbReference type="NCBI Taxonomy" id="301880"/>
    <lineage>
        <taxon>Eukaryota</taxon>
        <taxon>Viridiplantae</taxon>
        <taxon>Streptophyta</taxon>
        <taxon>Embryophyta</taxon>
        <taxon>Tracheophyta</taxon>
        <taxon>Spermatophyta</taxon>
        <taxon>Magnoliopsida</taxon>
        <taxon>eudicotyledons</taxon>
        <taxon>Gunneridae</taxon>
        <taxon>Pentapetalae</taxon>
        <taxon>asterids</taxon>
        <taxon>campanulids</taxon>
        <taxon>Asterales</taxon>
        <taxon>Asteraceae</taxon>
        <taxon>Asteroideae</taxon>
        <taxon>Anthemideae</taxon>
        <taxon>Anthemidinae</taxon>
        <taxon>Tanacetum</taxon>
    </lineage>
</organism>